<dbReference type="Pfam" id="PF04608">
    <property type="entry name" value="PgpA"/>
    <property type="match status" value="1"/>
</dbReference>
<dbReference type="CDD" id="cd06971">
    <property type="entry name" value="PgpA"/>
    <property type="match status" value="1"/>
</dbReference>
<feature type="transmembrane region" description="Helical" evidence="1">
    <location>
        <begin position="21"/>
        <end position="41"/>
    </location>
</feature>
<sequence length="164" mass="17696">MKTQLLDTLVLAFCRLGIAGLSRWAPGTCGTFLALLVAPWLFQPLAFRTRCCLLLAIFLVGALAATRAERLLGCKDPSCVVIDELAGSWIAILPFAGGSWPLLAAAFVIFRIFDIAKPWPIHASEDWLPEGFGVMIDDVLGGAMTMVVLLLLRALGLFSVPLII</sequence>
<dbReference type="PANTHER" id="PTHR36305">
    <property type="entry name" value="PHOSPHATIDYLGLYCEROPHOSPHATASE A"/>
    <property type="match status" value="1"/>
</dbReference>
<reference evidence="3" key="2">
    <citation type="submission" date="2021-04" db="EMBL/GenBank/DDBJ databases">
        <authorList>
            <person name="Gilroy R."/>
        </authorList>
    </citation>
    <scope>NUCLEOTIDE SEQUENCE</scope>
    <source>
        <strain evidence="3">ChiHecec2B26-446</strain>
    </source>
</reference>
<accession>A0A9D1TQ28</accession>
<keyword evidence="1" id="KW-1133">Transmembrane helix</keyword>
<organism evidence="3 4">
    <name type="scientific">Candidatus Desulfovibrio intestinipullorum</name>
    <dbReference type="NCBI Taxonomy" id="2838536"/>
    <lineage>
        <taxon>Bacteria</taxon>
        <taxon>Pseudomonadati</taxon>
        <taxon>Thermodesulfobacteriota</taxon>
        <taxon>Desulfovibrionia</taxon>
        <taxon>Desulfovibrionales</taxon>
        <taxon>Desulfovibrionaceae</taxon>
        <taxon>Desulfovibrio</taxon>
    </lineage>
</organism>
<dbReference type="AlphaFoldDB" id="A0A9D1TQ28"/>
<protein>
    <submittedName>
        <fullName evidence="3">Phosphatidylglycerophosphatase A</fullName>
    </submittedName>
</protein>
<keyword evidence="1" id="KW-0812">Transmembrane</keyword>
<dbReference type="EMBL" id="DXHV01000058">
    <property type="protein sequence ID" value="HIW00682.1"/>
    <property type="molecule type" value="Genomic_DNA"/>
</dbReference>
<dbReference type="Proteomes" id="UP000886752">
    <property type="component" value="Unassembled WGS sequence"/>
</dbReference>
<feature type="transmembrane region" description="Helical" evidence="1">
    <location>
        <begin position="139"/>
        <end position="163"/>
    </location>
</feature>
<dbReference type="GO" id="GO:0008962">
    <property type="term" value="F:phosphatidylglycerophosphatase activity"/>
    <property type="evidence" value="ECO:0007669"/>
    <property type="project" value="InterPro"/>
</dbReference>
<proteinExistence type="predicted"/>
<comment type="caution">
    <text evidence="3">The sequence shown here is derived from an EMBL/GenBank/DDBJ whole genome shotgun (WGS) entry which is preliminary data.</text>
</comment>
<feature type="transmembrane region" description="Helical" evidence="1">
    <location>
        <begin position="47"/>
        <end position="65"/>
    </location>
</feature>
<reference evidence="3" key="1">
    <citation type="journal article" date="2021" name="PeerJ">
        <title>Extensive microbial diversity within the chicken gut microbiome revealed by metagenomics and culture.</title>
        <authorList>
            <person name="Gilroy R."/>
            <person name="Ravi A."/>
            <person name="Getino M."/>
            <person name="Pursley I."/>
            <person name="Horton D.L."/>
            <person name="Alikhan N.F."/>
            <person name="Baker D."/>
            <person name="Gharbi K."/>
            <person name="Hall N."/>
            <person name="Watson M."/>
            <person name="Adriaenssens E.M."/>
            <person name="Foster-Nyarko E."/>
            <person name="Jarju S."/>
            <person name="Secka A."/>
            <person name="Antonio M."/>
            <person name="Oren A."/>
            <person name="Chaudhuri R.R."/>
            <person name="La Ragione R."/>
            <person name="Hildebrand F."/>
            <person name="Pallen M.J."/>
        </authorList>
    </citation>
    <scope>NUCLEOTIDE SEQUENCE</scope>
    <source>
        <strain evidence="3">ChiHecec2B26-446</strain>
    </source>
</reference>
<feature type="transmembrane region" description="Helical" evidence="1">
    <location>
        <begin position="86"/>
        <end position="110"/>
    </location>
</feature>
<dbReference type="InterPro" id="IPR026037">
    <property type="entry name" value="PgpA"/>
</dbReference>
<dbReference type="PANTHER" id="PTHR36305:SF1">
    <property type="entry name" value="PHOSPHATIDYLGLYCEROPHOSPHATASE A"/>
    <property type="match status" value="1"/>
</dbReference>
<evidence type="ECO:0000313" key="4">
    <source>
        <dbReference type="Proteomes" id="UP000886752"/>
    </source>
</evidence>
<dbReference type="GO" id="GO:0006629">
    <property type="term" value="P:lipid metabolic process"/>
    <property type="evidence" value="ECO:0007669"/>
    <property type="project" value="InterPro"/>
</dbReference>
<keyword evidence="1" id="KW-0472">Membrane</keyword>
<evidence type="ECO:0000259" key="2">
    <source>
        <dbReference type="Pfam" id="PF04608"/>
    </source>
</evidence>
<evidence type="ECO:0000256" key="1">
    <source>
        <dbReference type="SAM" id="Phobius"/>
    </source>
</evidence>
<evidence type="ECO:0000313" key="3">
    <source>
        <dbReference type="EMBL" id="HIW00682.1"/>
    </source>
</evidence>
<feature type="domain" description="YutG/PgpA" evidence="2">
    <location>
        <begin position="16"/>
        <end position="152"/>
    </location>
</feature>
<gene>
    <name evidence="3" type="ORF">H9894_05760</name>
</gene>
<dbReference type="SUPFAM" id="SSF101307">
    <property type="entry name" value="YutG-like"/>
    <property type="match status" value="1"/>
</dbReference>
<dbReference type="PIRSF" id="PIRSF006162">
    <property type="entry name" value="PgpA"/>
    <property type="match status" value="1"/>
</dbReference>
<dbReference type="InterPro" id="IPR007686">
    <property type="entry name" value="YutG/PgpA"/>
</dbReference>
<dbReference type="InterPro" id="IPR036681">
    <property type="entry name" value="PgpA-like_sf"/>
</dbReference>
<name>A0A9D1TQ28_9BACT</name>